<feature type="region of interest" description="Disordered" evidence="1">
    <location>
        <begin position="323"/>
        <end position="483"/>
    </location>
</feature>
<dbReference type="PANTHER" id="PTHR40269">
    <property type="entry name" value="OUTER MEMBRANE PROTEIN-RELATED"/>
    <property type="match status" value="1"/>
</dbReference>
<dbReference type="RefSeq" id="WP_176952323.1">
    <property type="nucleotide sequence ID" value="NZ_JABXYK010000025.1"/>
</dbReference>
<feature type="compositionally biased region" description="Gly residues" evidence="1">
    <location>
        <begin position="460"/>
        <end position="483"/>
    </location>
</feature>
<gene>
    <name evidence="2" type="ORF">HV823_24645</name>
</gene>
<feature type="compositionally biased region" description="Basic and acidic residues" evidence="1">
    <location>
        <begin position="323"/>
        <end position="335"/>
    </location>
</feature>
<organism evidence="2 3">
    <name type="scientific">Mycoplana rhizolycopersici</name>
    <dbReference type="NCBI Taxonomy" id="2746702"/>
    <lineage>
        <taxon>Bacteria</taxon>
        <taxon>Pseudomonadati</taxon>
        <taxon>Pseudomonadota</taxon>
        <taxon>Alphaproteobacteria</taxon>
        <taxon>Hyphomicrobiales</taxon>
        <taxon>Rhizobiaceae</taxon>
        <taxon>Mycoplana</taxon>
    </lineage>
</organism>
<dbReference type="InterPro" id="IPR021728">
    <property type="entry name" value="DUF3300"/>
</dbReference>
<sequence>MGFDRLSLQLRPGLAVGVLLALTASPDWTGPAFAQQQAAATSTATDQASGEDQNLLTEDELEILVARIALYPDELVALVSSASLYPLQIVEAERFLEQKIKDKDLQPKDSWDDSVISLLNYPDIVKMMGDDLDWTQSLGSALAYQQKDVLMAIQTLRDKAVADGVIKTDDKVKVVNEGDNVVIQAADPEKIYIPQYEPQMLYEPGYAPAPITYYDDPYPSYYYPTAPYFAAAIAGGAIWAATVDWDDWGVWGGNWGGDVDIDCDKCFNDIDIDRDKFKMNDVDWKNVDRSKIKFDKNQLANVDRDKFKNEFKANRDNNIANRAKDVRRSGGDKIANRPGKVSVDDIRKSKVDADRARQRAGSADRGDVQRRADAPRRDGQAASARRDGGNVANRASAGGKQKSANRKVTKPKPGGQVQKRSGNRPSAMGNVSSKRHTQVSSNRGRQSMSGGGNRRPQASRGGGRGGGHARPPRGGGGRGGGRR</sequence>
<name>A0ABX2QNG5_9HYPH</name>
<proteinExistence type="predicted"/>
<dbReference type="Pfam" id="PF11737">
    <property type="entry name" value="DUF3300"/>
    <property type="match status" value="1"/>
</dbReference>
<protein>
    <submittedName>
        <fullName evidence="2">DUF3300 domain-containing protein</fullName>
    </submittedName>
</protein>
<accession>A0ABX2QNG5</accession>
<evidence type="ECO:0000313" key="2">
    <source>
        <dbReference type="EMBL" id="NVP58429.1"/>
    </source>
</evidence>
<feature type="compositionally biased region" description="Basic and acidic residues" evidence="1">
    <location>
        <begin position="342"/>
        <end position="388"/>
    </location>
</feature>
<reference evidence="2 3" key="1">
    <citation type="submission" date="2020-06" db="EMBL/GenBank/DDBJ databases">
        <title>Rhizobium sp.nov. isolated from the tomato plant.</title>
        <authorList>
            <person name="Thin K.K."/>
            <person name="Zhang X."/>
            <person name="He S."/>
        </authorList>
    </citation>
    <scope>NUCLEOTIDE SEQUENCE [LARGE SCALE GENOMIC DNA]</scope>
    <source>
        <strain evidence="2 3">DBTS2</strain>
    </source>
</reference>
<evidence type="ECO:0000313" key="3">
    <source>
        <dbReference type="Proteomes" id="UP000659172"/>
    </source>
</evidence>
<dbReference type="PANTHER" id="PTHR40269:SF1">
    <property type="entry name" value="OUTER MEMBRANE PROTEIN"/>
    <property type="match status" value="1"/>
</dbReference>
<evidence type="ECO:0000256" key="1">
    <source>
        <dbReference type="SAM" id="MobiDB-lite"/>
    </source>
</evidence>
<dbReference type="Proteomes" id="UP000659172">
    <property type="component" value="Unassembled WGS sequence"/>
</dbReference>
<dbReference type="EMBL" id="JABXYK010000025">
    <property type="protein sequence ID" value="NVP58429.1"/>
    <property type="molecule type" value="Genomic_DNA"/>
</dbReference>
<keyword evidence="3" id="KW-1185">Reference proteome</keyword>
<feature type="compositionally biased region" description="Polar residues" evidence="1">
    <location>
        <begin position="418"/>
        <end position="448"/>
    </location>
</feature>
<comment type="caution">
    <text evidence="2">The sequence shown here is derived from an EMBL/GenBank/DDBJ whole genome shotgun (WGS) entry which is preliminary data.</text>
</comment>